<feature type="domain" description="GGDEF" evidence="5">
    <location>
        <begin position="342"/>
        <end position="474"/>
    </location>
</feature>
<dbReference type="InterPro" id="IPR050469">
    <property type="entry name" value="Diguanylate_Cyclase"/>
</dbReference>
<keyword evidence="4" id="KW-0472">Membrane</keyword>
<dbReference type="STRING" id="1127673.GLIP_2977"/>
<dbReference type="InterPro" id="IPR043128">
    <property type="entry name" value="Rev_trsase/Diguanyl_cyclase"/>
</dbReference>
<evidence type="ECO:0000313" key="7">
    <source>
        <dbReference type="Proteomes" id="UP000006334"/>
    </source>
</evidence>
<dbReference type="EMBL" id="BAEN01000059">
    <property type="protein sequence ID" value="GAC15598.1"/>
    <property type="molecule type" value="Genomic_DNA"/>
</dbReference>
<dbReference type="Proteomes" id="UP000006334">
    <property type="component" value="Unassembled WGS sequence"/>
</dbReference>
<dbReference type="FunFam" id="3.30.70.270:FF:000001">
    <property type="entry name" value="Diguanylate cyclase domain protein"/>
    <property type="match status" value="1"/>
</dbReference>
<dbReference type="InterPro" id="IPR029151">
    <property type="entry name" value="Sensor-like_sf"/>
</dbReference>
<dbReference type="Gene3D" id="3.30.450.20">
    <property type="entry name" value="PAS domain"/>
    <property type="match status" value="1"/>
</dbReference>
<organism evidence="6 7">
    <name type="scientific">Aliiglaciecola lipolytica E3</name>
    <dbReference type="NCBI Taxonomy" id="1127673"/>
    <lineage>
        <taxon>Bacteria</taxon>
        <taxon>Pseudomonadati</taxon>
        <taxon>Pseudomonadota</taxon>
        <taxon>Gammaproteobacteria</taxon>
        <taxon>Alteromonadales</taxon>
        <taxon>Alteromonadaceae</taxon>
        <taxon>Aliiglaciecola</taxon>
    </lineage>
</organism>
<dbReference type="InterPro" id="IPR029787">
    <property type="entry name" value="Nucleotide_cyclase"/>
</dbReference>
<dbReference type="SMART" id="SM00267">
    <property type="entry name" value="GGDEF"/>
    <property type="match status" value="1"/>
</dbReference>
<feature type="transmembrane region" description="Helical" evidence="4">
    <location>
        <begin position="283"/>
        <end position="305"/>
    </location>
</feature>
<dbReference type="SUPFAM" id="SSF103190">
    <property type="entry name" value="Sensory domain-like"/>
    <property type="match status" value="1"/>
</dbReference>
<proteinExistence type="predicted"/>
<dbReference type="SUPFAM" id="SSF55073">
    <property type="entry name" value="Nucleotide cyclase"/>
    <property type="match status" value="1"/>
</dbReference>
<dbReference type="PROSITE" id="PS50887">
    <property type="entry name" value="GGDEF"/>
    <property type="match status" value="1"/>
</dbReference>
<dbReference type="PANTHER" id="PTHR45138">
    <property type="entry name" value="REGULATORY COMPONENTS OF SENSORY TRANSDUCTION SYSTEM"/>
    <property type="match status" value="1"/>
</dbReference>
<evidence type="ECO:0000256" key="4">
    <source>
        <dbReference type="SAM" id="Phobius"/>
    </source>
</evidence>
<dbReference type="eggNOG" id="COG3706">
    <property type="taxonomic scope" value="Bacteria"/>
</dbReference>
<evidence type="ECO:0000259" key="5">
    <source>
        <dbReference type="PROSITE" id="PS50887"/>
    </source>
</evidence>
<dbReference type="InterPro" id="IPR000160">
    <property type="entry name" value="GGDEF_dom"/>
</dbReference>
<dbReference type="Gene3D" id="3.30.70.270">
    <property type="match status" value="1"/>
</dbReference>
<dbReference type="GO" id="GO:0052621">
    <property type="term" value="F:diguanylate cyclase activity"/>
    <property type="evidence" value="ECO:0007669"/>
    <property type="project" value="UniProtKB-EC"/>
</dbReference>
<dbReference type="CDD" id="cd01949">
    <property type="entry name" value="GGDEF"/>
    <property type="match status" value="1"/>
</dbReference>
<keyword evidence="7" id="KW-1185">Reference proteome</keyword>
<accession>K6YG32</accession>
<protein>
    <recommendedName>
        <fullName evidence="2">diguanylate cyclase</fullName>
        <ecNumber evidence="2">2.7.7.65</ecNumber>
    </recommendedName>
</protein>
<dbReference type="NCBIfam" id="TIGR00254">
    <property type="entry name" value="GGDEF"/>
    <property type="match status" value="1"/>
</dbReference>
<dbReference type="Pfam" id="PF00990">
    <property type="entry name" value="GGDEF"/>
    <property type="match status" value="1"/>
</dbReference>
<reference evidence="6 7" key="1">
    <citation type="journal article" date="2017" name="Antonie Van Leeuwenhoek">
        <title>Rhizobium rhizosphaerae sp. nov., a novel species isolated from rice rhizosphere.</title>
        <authorList>
            <person name="Zhao J.J."/>
            <person name="Zhang J."/>
            <person name="Zhang R.J."/>
            <person name="Zhang C.W."/>
            <person name="Yin H.Q."/>
            <person name="Zhang X.X."/>
        </authorList>
    </citation>
    <scope>NUCLEOTIDE SEQUENCE [LARGE SCALE GENOMIC DNA]</scope>
    <source>
        <strain evidence="6 7">E3</strain>
    </source>
</reference>
<sequence>MLQAWRRYIKNKFVVAVIALVFAIALSAIISLFKAVETHSLLEQESLTPAFGLLSQEILKPLYIAETIARSSSIKTQMNSSDIDQEAIQKKLSEISQEFDMEFFVASELNRTQYNSDGSTLSLELDRVEWYFNAKNNDLEIVGMLGKRDDIRIYFDVKIYNAEGTFLGFVGVNRKLTSFMEAFDNFKKQFGYDFIFVDHNNNIVLSSDDRFNADGKRIMRLEQLAWYSAFSAQQKNNSQLKNYLVEVENEDVLIAQANLDSLNWKMFLVNPLKTRQAAATEKFIAQTIIVTIAIFTGILIVYLVIRSLQGEFARRHQNDPLTQLPNRAQLFWQYDKVAKKGKNNSIIIVDIDHFKSVNDTYGHSAGDFVLCEVAKILQQQLRDNDVVARWGGEEFVILLPAANKTITQLIAERTRAAIAKHIFEVDKKVIKITASFGNCTDNQKSSLNLIIAQADEALYKAKNGGRNKVCSANQPIHSIPAKIWPTVSAK</sequence>
<keyword evidence="4" id="KW-0812">Transmembrane</keyword>
<keyword evidence="4" id="KW-1133">Transmembrane helix</keyword>
<dbReference type="AlphaFoldDB" id="K6YG32"/>
<comment type="catalytic activity">
    <reaction evidence="3">
        <text>2 GTP = 3',3'-c-di-GMP + 2 diphosphate</text>
        <dbReference type="Rhea" id="RHEA:24898"/>
        <dbReference type="ChEBI" id="CHEBI:33019"/>
        <dbReference type="ChEBI" id="CHEBI:37565"/>
        <dbReference type="ChEBI" id="CHEBI:58805"/>
        <dbReference type="EC" id="2.7.7.65"/>
    </reaction>
</comment>
<dbReference type="RefSeq" id="WP_008845403.1">
    <property type="nucleotide sequence ID" value="NZ_BAEN01000059.1"/>
</dbReference>
<dbReference type="EC" id="2.7.7.65" evidence="2"/>
<comment type="caution">
    <text evidence="6">The sequence shown here is derived from an EMBL/GenBank/DDBJ whole genome shotgun (WGS) entry which is preliminary data.</text>
</comment>
<evidence type="ECO:0000256" key="1">
    <source>
        <dbReference type="ARBA" id="ARBA00001946"/>
    </source>
</evidence>
<evidence type="ECO:0000256" key="3">
    <source>
        <dbReference type="ARBA" id="ARBA00034247"/>
    </source>
</evidence>
<gene>
    <name evidence="6" type="ORF">GLIP_2977</name>
</gene>
<comment type="cofactor">
    <cofactor evidence="1">
        <name>Mg(2+)</name>
        <dbReference type="ChEBI" id="CHEBI:18420"/>
    </cofactor>
</comment>
<name>K6YG32_9ALTE</name>
<feature type="transmembrane region" description="Helical" evidence="4">
    <location>
        <begin position="12"/>
        <end position="33"/>
    </location>
</feature>
<dbReference type="PANTHER" id="PTHR45138:SF9">
    <property type="entry name" value="DIGUANYLATE CYCLASE DGCM-RELATED"/>
    <property type="match status" value="1"/>
</dbReference>
<evidence type="ECO:0000256" key="2">
    <source>
        <dbReference type="ARBA" id="ARBA00012528"/>
    </source>
</evidence>
<evidence type="ECO:0000313" key="6">
    <source>
        <dbReference type="EMBL" id="GAC15598.1"/>
    </source>
</evidence>